<evidence type="ECO:0000313" key="14">
    <source>
        <dbReference type="EMBL" id="AZJ33371.1"/>
    </source>
</evidence>
<protein>
    <recommendedName>
        <fullName evidence="3 10">Cell division protein FtsX</fullName>
    </recommendedName>
</protein>
<dbReference type="AlphaFoldDB" id="A0AAE9MPU0"/>
<comment type="subcellular location">
    <subcellularLocation>
        <location evidence="10">Cell inner membrane</location>
    </subcellularLocation>
    <subcellularLocation>
        <location evidence="1">Cell membrane</location>
        <topology evidence="1">Multi-pass membrane protein</topology>
    </subcellularLocation>
</comment>
<feature type="transmembrane region" description="Helical" evidence="11">
    <location>
        <begin position="221"/>
        <end position="240"/>
    </location>
</feature>
<keyword evidence="5 10" id="KW-0132">Cell division</keyword>
<dbReference type="EMBL" id="CP050861">
    <property type="protein sequence ID" value="UTD16069.1"/>
    <property type="molecule type" value="Genomic_DNA"/>
</dbReference>
<dbReference type="EMBL" id="CP032544">
    <property type="protein sequence ID" value="AZJ33371.1"/>
    <property type="molecule type" value="Genomic_DNA"/>
</dbReference>
<dbReference type="PANTHER" id="PTHR47755">
    <property type="entry name" value="CELL DIVISION PROTEIN FTSX"/>
    <property type="match status" value="1"/>
</dbReference>
<keyword evidence="4 10" id="KW-1003">Cell membrane</keyword>
<name>A0AAE9MPU0_9FLAO</name>
<dbReference type="RefSeq" id="WP_073182105.1">
    <property type="nucleotide sequence ID" value="NZ_CANLMG010000005.1"/>
</dbReference>
<evidence type="ECO:0000256" key="8">
    <source>
        <dbReference type="ARBA" id="ARBA00023136"/>
    </source>
</evidence>
<evidence type="ECO:0000256" key="9">
    <source>
        <dbReference type="ARBA" id="ARBA00023306"/>
    </source>
</evidence>
<dbReference type="Gene3D" id="3.30.70.3040">
    <property type="match status" value="1"/>
</dbReference>
<dbReference type="GO" id="GO:0005886">
    <property type="term" value="C:plasma membrane"/>
    <property type="evidence" value="ECO:0007669"/>
    <property type="project" value="UniProtKB-SubCell"/>
</dbReference>
<keyword evidence="6 11" id="KW-0812">Transmembrane</keyword>
<evidence type="ECO:0000313" key="16">
    <source>
        <dbReference type="Proteomes" id="UP000269693"/>
    </source>
</evidence>
<dbReference type="GO" id="GO:0051301">
    <property type="term" value="P:cell division"/>
    <property type="evidence" value="ECO:0007669"/>
    <property type="project" value="UniProtKB-KW"/>
</dbReference>
<keyword evidence="16" id="KW-1185">Reference proteome</keyword>
<evidence type="ECO:0000259" key="13">
    <source>
        <dbReference type="Pfam" id="PF18075"/>
    </source>
</evidence>
<evidence type="ECO:0000256" key="2">
    <source>
        <dbReference type="ARBA" id="ARBA00007379"/>
    </source>
</evidence>
<evidence type="ECO:0000259" key="12">
    <source>
        <dbReference type="Pfam" id="PF02687"/>
    </source>
</evidence>
<evidence type="ECO:0000256" key="11">
    <source>
        <dbReference type="SAM" id="Phobius"/>
    </source>
</evidence>
<proteinExistence type="inferred from homology"/>
<keyword evidence="10" id="KW-0997">Cell inner membrane</keyword>
<feature type="transmembrane region" description="Helical" evidence="11">
    <location>
        <begin position="163"/>
        <end position="184"/>
    </location>
</feature>
<dbReference type="PIRSF" id="PIRSF003097">
    <property type="entry name" value="FtsX"/>
    <property type="match status" value="1"/>
</dbReference>
<evidence type="ECO:0000313" key="15">
    <source>
        <dbReference type="EMBL" id="UTD16069.1"/>
    </source>
</evidence>
<feature type="domain" description="ABC3 transporter permease C-terminal" evidence="12">
    <location>
        <begin position="169"/>
        <end position="278"/>
    </location>
</feature>
<feature type="transmembrane region" description="Helical" evidence="11">
    <location>
        <begin position="17"/>
        <end position="39"/>
    </location>
</feature>
<evidence type="ECO:0000256" key="6">
    <source>
        <dbReference type="ARBA" id="ARBA00022692"/>
    </source>
</evidence>
<evidence type="ECO:0000313" key="17">
    <source>
        <dbReference type="Proteomes" id="UP001056837"/>
    </source>
</evidence>
<accession>A0AAE9MPU0</accession>
<dbReference type="InterPro" id="IPR040690">
    <property type="entry name" value="FtsX_ECD"/>
</dbReference>
<organism evidence="15 17">
    <name type="scientific">Tenacibaculum mesophilum</name>
    <dbReference type="NCBI Taxonomy" id="104268"/>
    <lineage>
        <taxon>Bacteria</taxon>
        <taxon>Pseudomonadati</taxon>
        <taxon>Bacteroidota</taxon>
        <taxon>Flavobacteriia</taxon>
        <taxon>Flavobacteriales</taxon>
        <taxon>Flavobacteriaceae</taxon>
        <taxon>Tenacibaculum</taxon>
    </lineage>
</organism>
<evidence type="ECO:0000256" key="5">
    <source>
        <dbReference type="ARBA" id="ARBA00022618"/>
    </source>
</evidence>
<keyword evidence="7 11" id="KW-1133">Transmembrane helix</keyword>
<evidence type="ECO:0000256" key="7">
    <source>
        <dbReference type="ARBA" id="ARBA00022989"/>
    </source>
</evidence>
<feature type="domain" description="FtsX extracellular" evidence="13">
    <location>
        <begin position="52"/>
        <end position="146"/>
    </location>
</feature>
<sequence length="292" mass="33347">MTTSFDSFQKRRLQSSYISVVVSIALVLFMIGVLGLVLLKSTKVANHFKEKVVMTLFLKDEVADKNIKSLKESIKKEEFVNKVVYISKEDAAKEYKKDLGEDFLQFLGDNPLKNGIDIYLKADFVTPEKMSELEKSFDKNKFVDEVSYDKPLVQLLTKNIQRISFWLLVLSGFFGLVAIILINSSIRLSIYSKRFNIKTMQMVGATKSFIRKPFIWQSIKLGLLGAFIAISGLGILIYYVDKYIPTLELLTDYVALGYVAGGVILVAFFITWISTFFATQRFLNLQTNDLYY</sequence>
<evidence type="ECO:0000256" key="4">
    <source>
        <dbReference type="ARBA" id="ARBA00022475"/>
    </source>
</evidence>
<dbReference type="InterPro" id="IPR003838">
    <property type="entry name" value="ABC3_permease_C"/>
</dbReference>
<comment type="function">
    <text evidence="10">Required for cell division and gliding motility.</text>
</comment>
<dbReference type="Pfam" id="PF18075">
    <property type="entry name" value="FtsX_ECD"/>
    <property type="match status" value="1"/>
</dbReference>
<gene>
    <name evidence="14" type="ORF">D6200_12680</name>
    <name evidence="15" type="ORF">HER15_11560</name>
</gene>
<dbReference type="Proteomes" id="UP001056837">
    <property type="component" value="Chromosome"/>
</dbReference>
<keyword evidence="9 10" id="KW-0131">Cell cycle</keyword>
<dbReference type="InterPro" id="IPR004513">
    <property type="entry name" value="FtsX"/>
</dbReference>
<evidence type="ECO:0000256" key="1">
    <source>
        <dbReference type="ARBA" id="ARBA00004651"/>
    </source>
</evidence>
<reference evidence="14 16" key="1">
    <citation type="submission" date="2018-09" db="EMBL/GenBank/DDBJ databases">
        <title>Insights into the microbiota of Asian seabass (Lates calcarifer) with tenacibaculosis symptoms and description of sp. nov. Tenacibaculum singaporense.</title>
        <authorList>
            <person name="Miyake S."/>
            <person name="Soh M."/>
            <person name="Azman M.N."/>
            <person name="Ngoh S.Y."/>
            <person name="Orban L."/>
            <person name="Seedorf H."/>
        </authorList>
    </citation>
    <scope>NUCLEOTIDE SEQUENCE [LARGE SCALE GENOMIC DNA]</scope>
    <source>
        <strain evidence="14 16">DSM 13764</strain>
    </source>
</reference>
<evidence type="ECO:0000256" key="10">
    <source>
        <dbReference type="PIRNR" id="PIRNR003097"/>
    </source>
</evidence>
<comment type="similarity">
    <text evidence="2 10">Belongs to the ABC-4 integral membrane protein family. FtsX subfamily.</text>
</comment>
<dbReference type="PANTHER" id="PTHR47755:SF1">
    <property type="entry name" value="CELL DIVISION PROTEIN FTSX"/>
    <property type="match status" value="1"/>
</dbReference>
<dbReference type="Pfam" id="PF02687">
    <property type="entry name" value="FtsX"/>
    <property type="match status" value="1"/>
</dbReference>
<evidence type="ECO:0000256" key="3">
    <source>
        <dbReference type="ARBA" id="ARBA00021907"/>
    </source>
</evidence>
<keyword evidence="8 10" id="KW-0472">Membrane</keyword>
<reference evidence="15" key="2">
    <citation type="submission" date="2020-04" db="EMBL/GenBank/DDBJ databases">
        <title>Tenacibaculum mesophilum bac2.</title>
        <authorList>
            <person name="Li M."/>
        </authorList>
    </citation>
    <scope>NUCLEOTIDE SEQUENCE</scope>
    <source>
        <strain evidence="15">Bac2</strain>
    </source>
</reference>
<dbReference type="Proteomes" id="UP000269693">
    <property type="component" value="Chromosome"/>
</dbReference>
<feature type="transmembrane region" description="Helical" evidence="11">
    <location>
        <begin position="255"/>
        <end position="278"/>
    </location>
</feature>